<feature type="transmembrane region" description="Helical" evidence="1">
    <location>
        <begin position="6"/>
        <end position="28"/>
    </location>
</feature>
<evidence type="ECO:0000256" key="1">
    <source>
        <dbReference type="SAM" id="Phobius"/>
    </source>
</evidence>
<reference evidence="2 3" key="1">
    <citation type="submission" date="2024-10" db="EMBL/GenBank/DDBJ databases">
        <authorList>
            <person name="Topkara A.R."/>
            <person name="Saygin H."/>
        </authorList>
    </citation>
    <scope>NUCLEOTIDE SEQUENCE [LARGE SCALE GENOMIC DNA]</scope>
    <source>
        <strain evidence="2 3">M3C6</strain>
    </source>
</reference>
<keyword evidence="1" id="KW-1133">Transmembrane helix</keyword>
<keyword evidence="1" id="KW-0472">Membrane</keyword>
<accession>A0ABW7ASH1</accession>
<evidence type="ECO:0000313" key="2">
    <source>
        <dbReference type="EMBL" id="MFG1709185.1"/>
    </source>
</evidence>
<keyword evidence="3" id="KW-1185">Reference proteome</keyword>
<proteinExistence type="predicted"/>
<name>A0ABW7ASH1_9ACTN</name>
<protein>
    <submittedName>
        <fullName evidence="2">Uncharacterized protein</fullName>
    </submittedName>
</protein>
<dbReference type="Proteomes" id="UP001603978">
    <property type="component" value="Unassembled WGS sequence"/>
</dbReference>
<evidence type="ECO:0000313" key="3">
    <source>
        <dbReference type="Proteomes" id="UP001603978"/>
    </source>
</evidence>
<organism evidence="2 3">
    <name type="scientific">Nonomuraea marmarensis</name>
    <dbReference type="NCBI Taxonomy" id="3351344"/>
    <lineage>
        <taxon>Bacteria</taxon>
        <taxon>Bacillati</taxon>
        <taxon>Actinomycetota</taxon>
        <taxon>Actinomycetes</taxon>
        <taxon>Streptosporangiales</taxon>
        <taxon>Streptosporangiaceae</taxon>
        <taxon>Nonomuraea</taxon>
    </lineage>
</organism>
<gene>
    <name evidence="2" type="ORF">ACFLIM_38940</name>
</gene>
<dbReference type="RefSeq" id="WP_393173713.1">
    <property type="nucleotide sequence ID" value="NZ_JBICRM010000034.1"/>
</dbReference>
<comment type="caution">
    <text evidence="2">The sequence shown here is derived from an EMBL/GenBank/DDBJ whole genome shotgun (WGS) entry which is preliminary data.</text>
</comment>
<dbReference type="EMBL" id="JBICRM010000034">
    <property type="protein sequence ID" value="MFG1709185.1"/>
    <property type="molecule type" value="Genomic_DNA"/>
</dbReference>
<keyword evidence="1" id="KW-0812">Transmembrane</keyword>
<sequence>MTGAPDTAVIVGAVIAVLGGVIVFSYLASSASRRHQCRWAPVAVSNLKMAPFGPEQTAVLERCAGCRGLRSTTLVGAWTFAQLLGREAEAGTAAEDVAG</sequence>